<feature type="non-terminal residue" evidence="1">
    <location>
        <position position="298"/>
    </location>
</feature>
<dbReference type="Gene3D" id="3.20.20.80">
    <property type="entry name" value="Glycosidases"/>
    <property type="match status" value="1"/>
</dbReference>
<dbReference type="Pfam" id="PF14307">
    <property type="entry name" value="Glyco_tran_WbsX"/>
    <property type="match status" value="1"/>
</dbReference>
<dbReference type="GO" id="GO:0016740">
    <property type="term" value="F:transferase activity"/>
    <property type="evidence" value="ECO:0007669"/>
    <property type="project" value="UniProtKB-KW"/>
</dbReference>
<organism evidence="1">
    <name type="scientific">hydrothermal vent metagenome</name>
    <dbReference type="NCBI Taxonomy" id="652676"/>
    <lineage>
        <taxon>unclassified sequences</taxon>
        <taxon>metagenomes</taxon>
        <taxon>ecological metagenomes</taxon>
    </lineage>
</organism>
<reference evidence="1" key="1">
    <citation type="submission" date="2018-06" db="EMBL/GenBank/DDBJ databases">
        <authorList>
            <person name="Zhirakovskaya E."/>
        </authorList>
    </citation>
    <scope>NUCLEOTIDE SEQUENCE</scope>
</reference>
<dbReference type="EMBL" id="UOEX01000078">
    <property type="protein sequence ID" value="VAW34021.1"/>
    <property type="molecule type" value="Genomic_DNA"/>
</dbReference>
<dbReference type="CDD" id="cd11579">
    <property type="entry name" value="Glyco_tran_WbsX"/>
    <property type="match status" value="1"/>
</dbReference>
<sequence>MTIIDLTKSLVKRRVLLPAIHLLHLDKSKIFAISFSFLLTLLPTSEKTRTRLKAEFLQDDGHHPPGWESRKTYRPAIPPDGDPVSYPPVRLIAFYLPQFHPIRENNKWWGDGFTEWTNVKSASPQFSGHYQPRQPGELGYYDLEDIKVMQQQTELAKRYGLAGFCFYFYWFGGTRLLEKPVRQYLQNNDIEQPFCLCWANENWSRRWDGLNDQILMAQNHSPADDLAFIKYISRYLRDPRYIRINNKPLLLVYRPSLLPAAKETARRWRTWCAANGIGEIYLAYTQSFETVDPRRYGF</sequence>
<evidence type="ECO:0000313" key="1">
    <source>
        <dbReference type="EMBL" id="VAW34021.1"/>
    </source>
</evidence>
<dbReference type="PANTHER" id="PTHR41244:SF1">
    <property type="entry name" value="GLYCOSYLTRANSFERASE"/>
    <property type="match status" value="1"/>
</dbReference>
<gene>
    <name evidence="1" type="ORF">MNBD_DELTA03-94</name>
</gene>
<dbReference type="InterPro" id="IPR032719">
    <property type="entry name" value="WbsX"/>
</dbReference>
<accession>A0A3B0USD2</accession>
<protein>
    <submittedName>
        <fullName evidence="1">Glycosyltransferase</fullName>
    </submittedName>
</protein>
<dbReference type="AlphaFoldDB" id="A0A3B0USD2"/>
<proteinExistence type="predicted"/>
<keyword evidence="1" id="KW-0808">Transferase</keyword>
<name>A0A3B0USD2_9ZZZZ</name>
<dbReference type="PANTHER" id="PTHR41244">
    <property type="entry name" value="RHAMNAN SYNTHESIS F"/>
    <property type="match status" value="1"/>
</dbReference>